<comment type="caution">
    <text evidence="1">The sequence shown here is derived from an EMBL/GenBank/DDBJ whole genome shotgun (WGS) entry which is preliminary data.</text>
</comment>
<accession>A0A1B7WRR9</accession>
<sequence length="326" mass="37533">MNRITIRCLNKLRYIYLNKYPSLIPVDIADNQVIHYHYQGQQAGDYIKELLIRNEPCMISRLGTAELNASITYLNIVDYRNFLEKSLLYISGKIGAFWWDDSVLNGMCNNAGFFPQDKNMLYKFGERMLQDIQNIDVLGSWMTGEQVVSSFLKDAVRVPLMDLEPYYHDHPWSEVLKGKTVLVIHPFEYSIQSQYAKRKLLFNKLGILPDFDLITIKAIQSIAGNNVNFNNWFDALNSMCDHIENTQFDIAIIGAGAYGLPLASFVKNLGKKAIHLGGATQILFGIRGARWDELPFFQQLFNEHWVRPIPEEIPQNFTSVENGCYW</sequence>
<proteinExistence type="predicted"/>
<dbReference type="EMBL" id="LJOW01000188">
    <property type="protein sequence ID" value="OBQ39821.1"/>
    <property type="molecule type" value="Genomic_DNA"/>
</dbReference>
<dbReference type="SUPFAM" id="SSF51905">
    <property type="entry name" value="FAD/NAD(P)-binding domain"/>
    <property type="match status" value="1"/>
</dbReference>
<protein>
    <submittedName>
        <fullName evidence="1">Uncharacterized protein</fullName>
    </submittedName>
</protein>
<dbReference type="PATRIC" id="fig|1710896.3.peg.962"/>
<dbReference type="Proteomes" id="UP000092093">
    <property type="component" value="Unassembled WGS sequence"/>
</dbReference>
<evidence type="ECO:0000313" key="1">
    <source>
        <dbReference type="EMBL" id="OBQ39821.1"/>
    </source>
</evidence>
<gene>
    <name evidence="1" type="ORF">AN484_22980</name>
</gene>
<dbReference type="AlphaFoldDB" id="A0A1B7WRR9"/>
<reference evidence="1 2" key="1">
    <citation type="submission" date="2015-09" db="EMBL/GenBank/DDBJ databases">
        <title>Aphanizomenon flos-aquae WA102.</title>
        <authorList>
            <person name="Driscoll C."/>
        </authorList>
    </citation>
    <scope>NUCLEOTIDE SEQUENCE [LARGE SCALE GENOMIC DNA]</scope>
    <source>
        <strain evidence="1">WA102</strain>
    </source>
</reference>
<name>A0A1B7WRR9_APHFL</name>
<evidence type="ECO:0000313" key="2">
    <source>
        <dbReference type="Proteomes" id="UP000092093"/>
    </source>
</evidence>
<dbReference type="InterPro" id="IPR036188">
    <property type="entry name" value="FAD/NAD-bd_sf"/>
</dbReference>
<organism evidence="1 2">
    <name type="scientific">Aphanizomenon flos-aquae WA102</name>
    <dbReference type="NCBI Taxonomy" id="1710896"/>
    <lineage>
        <taxon>Bacteria</taxon>
        <taxon>Bacillati</taxon>
        <taxon>Cyanobacteriota</taxon>
        <taxon>Cyanophyceae</taxon>
        <taxon>Nostocales</taxon>
        <taxon>Aphanizomenonaceae</taxon>
        <taxon>Aphanizomenon</taxon>
    </lineage>
</organism>